<feature type="compositionally biased region" description="Basic residues" evidence="1">
    <location>
        <begin position="62"/>
        <end position="72"/>
    </location>
</feature>
<evidence type="ECO:0000313" key="3">
    <source>
        <dbReference type="Proteomes" id="UP000287651"/>
    </source>
</evidence>
<accession>A0A426ZL31</accession>
<proteinExistence type="predicted"/>
<comment type="caution">
    <text evidence="2">The sequence shown here is derived from an EMBL/GenBank/DDBJ whole genome shotgun (WGS) entry which is preliminary data.</text>
</comment>
<feature type="region of interest" description="Disordered" evidence="1">
    <location>
        <begin position="25"/>
        <end position="109"/>
    </location>
</feature>
<evidence type="ECO:0000313" key="2">
    <source>
        <dbReference type="EMBL" id="RRT64697.1"/>
    </source>
</evidence>
<protein>
    <submittedName>
        <fullName evidence="2">Uncharacterized protein</fullName>
    </submittedName>
</protein>
<feature type="compositionally biased region" description="Basic and acidic residues" evidence="1">
    <location>
        <begin position="80"/>
        <end position="89"/>
    </location>
</feature>
<dbReference type="AlphaFoldDB" id="A0A426ZL31"/>
<dbReference type="EMBL" id="AMZH03006090">
    <property type="protein sequence ID" value="RRT64697.1"/>
    <property type="molecule type" value="Genomic_DNA"/>
</dbReference>
<name>A0A426ZL31_ENSVE</name>
<organism evidence="2 3">
    <name type="scientific">Ensete ventricosum</name>
    <name type="common">Abyssinian banana</name>
    <name type="synonym">Musa ensete</name>
    <dbReference type="NCBI Taxonomy" id="4639"/>
    <lineage>
        <taxon>Eukaryota</taxon>
        <taxon>Viridiplantae</taxon>
        <taxon>Streptophyta</taxon>
        <taxon>Embryophyta</taxon>
        <taxon>Tracheophyta</taxon>
        <taxon>Spermatophyta</taxon>
        <taxon>Magnoliopsida</taxon>
        <taxon>Liliopsida</taxon>
        <taxon>Zingiberales</taxon>
        <taxon>Musaceae</taxon>
        <taxon>Ensete</taxon>
    </lineage>
</organism>
<evidence type="ECO:0000256" key="1">
    <source>
        <dbReference type="SAM" id="MobiDB-lite"/>
    </source>
</evidence>
<gene>
    <name evidence="2" type="ORF">B296_00035182</name>
</gene>
<dbReference type="Proteomes" id="UP000287651">
    <property type="component" value="Unassembled WGS sequence"/>
</dbReference>
<sequence>MDLRRPTDPNPVWIPTKAITLCRSGVPLPAAPPRSHTTETDLGSRPGQLRAGLEMEMAPKRNPARPKIRQKREKAEEEEEMRRQRESRGEGSGPARKTLGDFGIARFDS</sequence>
<reference evidence="2 3" key="1">
    <citation type="journal article" date="2014" name="Agronomy (Basel)">
        <title>A Draft Genome Sequence for Ensete ventricosum, the Drought-Tolerant Tree Against Hunger.</title>
        <authorList>
            <person name="Harrison J."/>
            <person name="Moore K.A."/>
            <person name="Paszkiewicz K."/>
            <person name="Jones T."/>
            <person name="Grant M."/>
            <person name="Ambacheew D."/>
            <person name="Muzemil S."/>
            <person name="Studholme D.J."/>
        </authorList>
    </citation>
    <scope>NUCLEOTIDE SEQUENCE [LARGE SCALE GENOMIC DNA]</scope>
</reference>